<evidence type="ECO:0000313" key="7">
    <source>
        <dbReference type="Proteomes" id="UP000182902"/>
    </source>
</evidence>
<keyword evidence="2" id="KW-0479">Metal-binding</keyword>
<evidence type="ECO:0000256" key="2">
    <source>
        <dbReference type="ARBA" id="ARBA00022723"/>
    </source>
</evidence>
<dbReference type="InterPro" id="IPR036922">
    <property type="entry name" value="Rieske_2Fe-2S_sf"/>
</dbReference>
<dbReference type="AlphaFoldDB" id="A0A1H3U8P2"/>
<feature type="domain" description="Rieske" evidence="5">
    <location>
        <begin position="3"/>
        <end position="62"/>
    </location>
</feature>
<proteinExistence type="predicted"/>
<dbReference type="GO" id="GO:0046872">
    <property type="term" value="F:metal ion binding"/>
    <property type="evidence" value="ECO:0007669"/>
    <property type="project" value="UniProtKB-KW"/>
</dbReference>
<evidence type="ECO:0000256" key="3">
    <source>
        <dbReference type="ARBA" id="ARBA00023004"/>
    </source>
</evidence>
<keyword evidence="1" id="KW-0001">2Fe-2S</keyword>
<dbReference type="SUPFAM" id="SSF50022">
    <property type="entry name" value="ISP domain"/>
    <property type="match status" value="1"/>
</dbReference>
<sequence length="98" mass="11373">MQLIAFDRSQTPPVIKTVSKYIQMQRDEDGQIKFKDMTCRHRGGPLTHGTEDNESVICPWHGKKTKKCKIDYLDIAFVENANTVWVGLNDFERLIYNV</sequence>
<dbReference type="Pfam" id="PF00355">
    <property type="entry name" value="Rieske"/>
    <property type="match status" value="1"/>
</dbReference>
<dbReference type="RefSeq" id="WP_069786495.1">
    <property type="nucleotide sequence ID" value="NZ_FNOX01000013.1"/>
</dbReference>
<gene>
    <name evidence="6" type="ORF">SAMN05216247_11385</name>
</gene>
<organism evidence="6 7">
    <name type="scientific">Pseudomonas salomonii</name>
    <dbReference type="NCBI Taxonomy" id="191391"/>
    <lineage>
        <taxon>Bacteria</taxon>
        <taxon>Pseudomonadati</taxon>
        <taxon>Pseudomonadota</taxon>
        <taxon>Gammaproteobacteria</taxon>
        <taxon>Pseudomonadales</taxon>
        <taxon>Pseudomonadaceae</taxon>
        <taxon>Pseudomonas</taxon>
    </lineage>
</organism>
<dbReference type="InterPro" id="IPR017941">
    <property type="entry name" value="Rieske_2Fe-2S"/>
</dbReference>
<evidence type="ECO:0000313" key="6">
    <source>
        <dbReference type="EMBL" id="SDZ58441.1"/>
    </source>
</evidence>
<accession>A0A1H3U8P2</accession>
<keyword evidence="3" id="KW-0408">Iron</keyword>
<dbReference type="PROSITE" id="PS51296">
    <property type="entry name" value="RIESKE"/>
    <property type="match status" value="1"/>
</dbReference>
<evidence type="ECO:0000256" key="1">
    <source>
        <dbReference type="ARBA" id="ARBA00022714"/>
    </source>
</evidence>
<dbReference type="Gene3D" id="2.102.10.10">
    <property type="entry name" value="Rieske [2Fe-2S] iron-sulphur domain"/>
    <property type="match status" value="1"/>
</dbReference>
<evidence type="ECO:0000256" key="4">
    <source>
        <dbReference type="ARBA" id="ARBA00023014"/>
    </source>
</evidence>
<keyword evidence="4" id="KW-0411">Iron-sulfur</keyword>
<protein>
    <submittedName>
        <fullName evidence="6">Rieske [2Fe-2S] domain-containing protein</fullName>
    </submittedName>
</protein>
<evidence type="ECO:0000259" key="5">
    <source>
        <dbReference type="PROSITE" id="PS51296"/>
    </source>
</evidence>
<dbReference type="EMBL" id="FNOX01000013">
    <property type="protein sequence ID" value="SDZ58441.1"/>
    <property type="molecule type" value="Genomic_DNA"/>
</dbReference>
<dbReference type="GO" id="GO:0051537">
    <property type="term" value="F:2 iron, 2 sulfur cluster binding"/>
    <property type="evidence" value="ECO:0007669"/>
    <property type="project" value="UniProtKB-KW"/>
</dbReference>
<dbReference type="Proteomes" id="UP000182902">
    <property type="component" value="Unassembled WGS sequence"/>
</dbReference>
<reference evidence="6 7" key="1">
    <citation type="submission" date="2016-10" db="EMBL/GenBank/DDBJ databases">
        <authorList>
            <person name="de Groot N.N."/>
        </authorList>
    </citation>
    <scope>NUCLEOTIDE SEQUENCE [LARGE SCALE GENOMIC DNA]</scope>
    <source>
        <strain evidence="6 7">ICMP 14252</strain>
    </source>
</reference>
<name>A0A1H3U8P2_9PSED</name>